<proteinExistence type="predicted"/>
<dbReference type="PROSITE" id="PS51186">
    <property type="entry name" value="GNAT"/>
    <property type="match status" value="1"/>
</dbReference>
<organism evidence="2 3">
    <name type="scientific">Neolewinella aurantiaca</name>
    <dbReference type="NCBI Taxonomy" id="2602767"/>
    <lineage>
        <taxon>Bacteria</taxon>
        <taxon>Pseudomonadati</taxon>
        <taxon>Bacteroidota</taxon>
        <taxon>Saprospiria</taxon>
        <taxon>Saprospirales</taxon>
        <taxon>Lewinellaceae</taxon>
        <taxon>Neolewinella</taxon>
    </lineage>
</organism>
<gene>
    <name evidence="2" type="ORF">FUA23_20910</name>
</gene>
<dbReference type="InterPro" id="IPR050276">
    <property type="entry name" value="MshD_Acetyltransferase"/>
</dbReference>
<dbReference type="EMBL" id="VOXD01000050">
    <property type="protein sequence ID" value="TXF85028.1"/>
    <property type="molecule type" value="Genomic_DNA"/>
</dbReference>
<dbReference type="GO" id="GO:0016747">
    <property type="term" value="F:acyltransferase activity, transferring groups other than amino-acyl groups"/>
    <property type="evidence" value="ECO:0007669"/>
    <property type="project" value="InterPro"/>
</dbReference>
<dbReference type="InterPro" id="IPR016181">
    <property type="entry name" value="Acyl_CoA_acyltransferase"/>
</dbReference>
<dbReference type="OrthoDB" id="67353at2"/>
<evidence type="ECO:0000259" key="1">
    <source>
        <dbReference type="PROSITE" id="PS51186"/>
    </source>
</evidence>
<evidence type="ECO:0000313" key="3">
    <source>
        <dbReference type="Proteomes" id="UP000321907"/>
    </source>
</evidence>
<dbReference type="InterPro" id="IPR000182">
    <property type="entry name" value="GNAT_dom"/>
</dbReference>
<feature type="domain" description="N-acetyltransferase" evidence="1">
    <location>
        <begin position="2"/>
        <end position="172"/>
    </location>
</feature>
<protein>
    <submittedName>
        <fullName evidence="2">GNAT family N-acetyltransferase</fullName>
    </submittedName>
</protein>
<dbReference type="Proteomes" id="UP000321907">
    <property type="component" value="Unassembled WGS sequence"/>
</dbReference>
<sequence length="176" mass="20355">MPMIRPLTTSDLSAFLALRKQSWSTDPLSWDHDPGEVVDPEEWRPRMDAIDNERFILGYFLTEDRTEPQLAGIIGFSRFEKQKRRHRAMVWGVYVDPEARGRGAAKLLLEECLERARKMEGLHHLVLSVSNHAEAAIRLYTAAGFVEWGRETAAARTGEVFMDEIHMRFELSRTRQ</sequence>
<keyword evidence="2" id="KW-0808">Transferase</keyword>
<dbReference type="PANTHER" id="PTHR43617">
    <property type="entry name" value="L-AMINO ACID N-ACETYLTRANSFERASE"/>
    <property type="match status" value="1"/>
</dbReference>
<dbReference type="CDD" id="cd04301">
    <property type="entry name" value="NAT_SF"/>
    <property type="match status" value="1"/>
</dbReference>
<dbReference type="SUPFAM" id="SSF55729">
    <property type="entry name" value="Acyl-CoA N-acyltransferases (Nat)"/>
    <property type="match status" value="1"/>
</dbReference>
<evidence type="ECO:0000313" key="2">
    <source>
        <dbReference type="EMBL" id="TXF85028.1"/>
    </source>
</evidence>
<dbReference type="Pfam" id="PF00583">
    <property type="entry name" value="Acetyltransf_1"/>
    <property type="match status" value="1"/>
</dbReference>
<keyword evidence="3" id="KW-1185">Reference proteome</keyword>
<comment type="caution">
    <text evidence="2">The sequence shown here is derived from an EMBL/GenBank/DDBJ whole genome shotgun (WGS) entry which is preliminary data.</text>
</comment>
<dbReference type="AlphaFoldDB" id="A0A5C7F6L2"/>
<name>A0A5C7F6L2_9BACT</name>
<dbReference type="Gene3D" id="3.40.630.30">
    <property type="match status" value="1"/>
</dbReference>
<reference evidence="2 3" key="1">
    <citation type="submission" date="2019-08" db="EMBL/GenBank/DDBJ databases">
        <title>Lewinella sp. strain SSH13 Genome sequencing and assembly.</title>
        <authorList>
            <person name="Kim I."/>
        </authorList>
    </citation>
    <scope>NUCLEOTIDE SEQUENCE [LARGE SCALE GENOMIC DNA]</scope>
    <source>
        <strain evidence="2 3">SSH13</strain>
    </source>
</reference>
<accession>A0A5C7F6L2</accession>